<proteinExistence type="predicted"/>
<organism evidence="2">
    <name type="scientific">hydrothermal vent metagenome</name>
    <dbReference type="NCBI Taxonomy" id="652676"/>
    <lineage>
        <taxon>unclassified sequences</taxon>
        <taxon>metagenomes</taxon>
        <taxon>ecological metagenomes</taxon>
    </lineage>
</organism>
<dbReference type="PROSITE" id="PS51160">
    <property type="entry name" value="ACYLPHOSPHATASE_3"/>
    <property type="match status" value="1"/>
</dbReference>
<sequence>MEKSRAHIFVSGIVQGVFFRASAVSEANRIGGLAGWARNVKDGRVEIVCEGDRAKVEKLIDWLFKGPEYSQVEDVEVAWGKATGEFIHFEIRP</sequence>
<dbReference type="InterPro" id="IPR017968">
    <property type="entry name" value="Acylphosphatase_CS"/>
</dbReference>
<dbReference type="PANTHER" id="PTHR47268">
    <property type="entry name" value="ACYLPHOSPHATASE"/>
    <property type="match status" value="1"/>
</dbReference>
<dbReference type="EC" id="3.6.1.7" evidence="2"/>
<name>A0A3B1BW01_9ZZZZ</name>
<accession>A0A3B1BW01</accession>
<dbReference type="SUPFAM" id="SSF54975">
    <property type="entry name" value="Acylphosphatase/BLUF domain-like"/>
    <property type="match status" value="1"/>
</dbReference>
<dbReference type="InterPro" id="IPR001792">
    <property type="entry name" value="Acylphosphatase-like_dom"/>
</dbReference>
<dbReference type="Gene3D" id="3.30.70.100">
    <property type="match status" value="1"/>
</dbReference>
<dbReference type="EMBL" id="UOGB01000120">
    <property type="protein sequence ID" value="VAX18671.1"/>
    <property type="molecule type" value="Genomic_DNA"/>
</dbReference>
<dbReference type="InterPro" id="IPR036046">
    <property type="entry name" value="Acylphosphatase-like_dom_sf"/>
</dbReference>
<dbReference type="PANTHER" id="PTHR47268:SF4">
    <property type="entry name" value="ACYLPHOSPHATASE"/>
    <property type="match status" value="1"/>
</dbReference>
<dbReference type="GO" id="GO:0003998">
    <property type="term" value="F:acylphosphatase activity"/>
    <property type="evidence" value="ECO:0007669"/>
    <property type="project" value="UniProtKB-EC"/>
</dbReference>
<gene>
    <name evidence="2" type="ORF">MNBD_NITROSPINAE03-1375</name>
</gene>
<reference evidence="2" key="1">
    <citation type="submission" date="2018-06" db="EMBL/GenBank/DDBJ databases">
        <authorList>
            <person name="Zhirakovskaya E."/>
        </authorList>
    </citation>
    <scope>NUCLEOTIDE SEQUENCE</scope>
</reference>
<dbReference type="PROSITE" id="PS00150">
    <property type="entry name" value="ACYLPHOSPHATASE_1"/>
    <property type="match status" value="1"/>
</dbReference>
<keyword evidence="2" id="KW-0378">Hydrolase</keyword>
<dbReference type="InterPro" id="IPR020456">
    <property type="entry name" value="Acylphosphatase"/>
</dbReference>
<evidence type="ECO:0000259" key="1">
    <source>
        <dbReference type="PROSITE" id="PS51160"/>
    </source>
</evidence>
<protein>
    <submittedName>
        <fullName evidence="2">Acylphosphate phosphohydrolase, putative</fullName>
        <ecNumber evidence="2">3.6.1.7</ecNumber>
    </submittedName>
</protein>
<feature type="domain" description="Acylphosphatase-like" evidence="1">
    <location>
        <begin position="5"/>
        <end position="93"/>
    </location>
</feature>
<evidence type="ECO:0000313" key="2">
    <source>
        <dbReference type="EMBL" id="VAX18671.1"/>
    </source>
</evidence>
<dbReference type="PROSITE" id="PS00151">
    <property type="entry name" value="ACYLPHOSPHATASE_2"/>
    <property type="match status" value="1"/>
</dbReference>
<dbReference type="AlphaFoldDB" id="A0A3B1BW01"/>
<dbReference type="Pfam" id="PF00708">
    <property type="entry name" value="Acylphosphatase"/>
    <property type="match status" value="1"/>
</dbReference>